<dbReference type="InterPro" id="IPR028098">
    <property type="entry name" value="Glyco_trans_4-like_N"/>
</dbReference>
<sequence length="403" mass="44939">MKIMYVNPYAGGPGVGRYWRAYHLACEWKREGHEVTVVSPAYHHLMEGEAMAVGRSEHGGVAYSFLPALKYAGNGLKRLLAMLFFAFTLLVFLIKLPRDMRPDLIIYSSAHPFAYPSALLMAKLYKARIYFEVRDLWPLSLVEVAGVSTRHPIVWLLANIERLAYRASDKVISLLPGAFEYMGKRGLSESRFVYAPNGFSLAPSAVQAHAHLLLSDLESFRRNGEFIYFYAGALGEPNAMHKFVDALEYLSFPAGRNIRFVIVGKGEQAEALERRCAERAFDYVSFYGQVDKSVIVEALKSVDAGFFVMHDLPIYRFGISLNKLYDYMALGVPVVGAYRAFNDPLADAGCGISVVPDRPEELAAAFRSLVVRDPAALQAMGERGRAYLTANFEYAAIARKILA</sequence>
<evidence type="ECO:0000259" key="2">
    <source>
        <dbReference type="Pfam" id="PF13579"/>
    </source>
</evidence>
<dbReference type="SUPFAM" id="SSF53756">
    <property type="entry name" value="UDP-Glycosyltransferase/glycogen phosphorylase"/>
    <property type="match status" value="1"/>
</dbReference>
<dbReference type="GO" id="GO:0016757">
    <property type="term" value="F:glycosyltransferase activity"/>
    <property type="evidence" value="ECO:0007669"/>
    <property type="project" value="UniProtKB-ARBA"/>
</dbReference>
<evidence type="ECO:0000313" key="3">
    <source>
        <dbReference type="EMBL" id="QCI11303.1"/>
    </source>
</evidence>
<keyword evidence="1" id="KW-1133">Transmembrane helix</keyword>
<evidence type="ECO:0000256" key="1">
    <source>
        <dbReference type="SAM" id="Phobius"/>
    </source>
</evidence>
<evidence type="ECO:0000313" key="4">
    <source>
        <dbReference type="Proteomes" id="UP000298551"/>
    </source>
</evidence>
<accession>A0A4D6X5F1</accession>
<keyword evidence="1" id="KW-0812">Transmembrane</keyword>
<dbReference type="PANTHER" id="PTHR12526">
    <property type="entry name" value="GLYCOSYLTRANSFERASE"/>
    <property type="match status" value="1"/>
</dbReference>
<feature type="transmembrane region" description="Helical" evidence="1">
    <location>
        <begin position="79"/>
        <end position="98"/>
    </location>
</feature>
<name>A0A4D6X5F1_PSEPU</name>
<dbReference type="Pfam" id="PF13579">
    <property type="entry name" value="Glyco_trans_4_4"/>
    <property type="match status" value="1"/>
</dbReference>
<dbReference type="PANTHER" id="PTHR12526:SF622">
    <property type="entry name" value="GLYCOSYLTRANSFERASE (GROUP I)"/>
    <property type="match status" value="1"/>
</dbReference>
<dbReference type="RefSeq" id="WP_136913483.1">
    <property type="nucleotide sequence ID" value="NZ_CP039371.1"/>
</dbReference>
<keyword evidence="3" id="KW-0808">Transferase</keyword>
<reference evidence="4" key="1">
    <citation type="submission" date="2019-04" db="EMBL/GenBank/DDBJ databases">
        <title>Genome sequence of Pseudomonas putida 1290, an auxin catabolizing strain.</title>
        <authorList>
            <person name="Laird T.S."/>
            <person name="Leveau J.H.J."/>
        </authorList>
    </citation>
    <scope>NUCLEOTIDE SEQUENCE [LARGE SCALE GENOMIC DNA]</scope>
    <source>
        <strain evidence="4">1290</strain>
    </source>
</reference>
<gene>
    <name evidence="3" type="ORF">E6B08_07715</name>
</gene>
<proteinExistence type="predicted"/>
<dbReference type="Gene3D" id="3.40.50.2000">
    <property type="entry name" value="Glycogen Phosphorylase B"/>
    <property type="match status" value="2"/>
</dbReference>
<dbReference type="Pfam" id="PF13692">
    <property type="entry name" value="Glyco_trans_1_4"/>
    <property type="match status" value="1"/>
</dbReference>
<keyword evidence="1" id="KW-0472">Membrane</keyword>
<feature type="domain" description="Glycosyltransferase subfamily 4-like N-terminal" evidence="2">
    <location>
        <begin position="20"/>
        <end position="198"/>
    </location>
</feature>
<dbReference type="Proteomes" id="UP000298551">
    <property type="component" value="Chromosome"/>
</dbReference>
<organism evidence="3 4">
    <name type="scientific">Pseudomonas putida</name>
    <name type="common">Arthrobacter siderocapsulatus</name>
    <dbReference type="NCBI Taxonomy" id="303"/>
    <lineage>
        <taxon>Bacteria</taxon>
        <taxon>Pseudomonadati</taxon>
        <taxon>Pseudomonadota</taxon>
        <taxon>Gammaproteobacteria</taxon>
        <taxon>Pseudomonadales</taxon>
        <taxon>Pseudomonadaceae</taxon>
        <taxon>Pseudomonas</taxon>
    </lineage>
</organism>
<dbReference type="AlphaFoldDB" id="A0A4D6X5F1"/>
<dbReference type="CDD" id="cd03794">
    <property type="entry name" value="GT4_WbuB-like"/>
    <property type="match status" value="1"/>
</dbReference>
<dbReference type="EMBL" id="CP039371">
    <property type="protein sequence ID" value="QCI11303.1"/>
    <property type="molecule type" value="Genomic_DNA"/>
</dbReference>
<protein>
    <submittedName>
        <fullName evidence="3">Glycosyltransferase family 4 protein</fullName>
    </submittedName>
</protein>
<dbReference type="OrthoDB" id="9787293at2"/>